<dbReference type="PANTHER" id="PTHR45125:SF3">
    <property type="entry name" value="NO-APICAL-MERISTEM-ASSOCIATED CARBOXY-TERMINAL DOMAIN PROTEIN"/>
    <property type="match status" value="1"/>
</dbReference>
<accession>A0A4P9WPK8</accession>
<evidence type="ECO:0000313" key="3">
    <source>
        <dbReference type="Proteomes" id="UP000269721"/>
    </source>
</evidence>
<feature type="compositionally biased region" description="Basic and acidic residues" evidence="1">
    <location>
        <begin position="87"/>
        <end position="100"/>
    </location>
</feature>
<dbReference type="Proteomes" id="UP000269721">
    <property type="component" value="Unassembled WGS sequence"/>
</dbReference>
<evidence type="ECO:0000256" key="1">
    <source>
        <dbReference type="SAM" id="MobiDB-lite"/>
    </source>
</evidence>
<reference evidence="3" key="1">
    <citation type="journal article" date="2018" name="Nat. Microbiol.">
        <title>Leveraging single-cell genomics to expand the fungal tree of life.</title>
        <authorList>
            <person name="Ahrendt S.R."/>
            <person name="Quandt C.A."/>
            <person name="Ciobanu D."/>
            <person name="Clum A."/>
            <person name="Salamov A."/>
            <person name="Andreopoulos B."/>
            <person name="Cheng J.F."/>
            <person name="Woyke T."/>
            <person name="Pelin A."/>
            <person name="Henrissat B."/>
            <person name="Reynolds N.K."/>
            <person name="Benny G.L."/>
            <person name="Smith M.E."/>
            <person name="James T.Y."/>
            <person name="Grigoriev I.V."/>
        </authorList>
    </citation>
    <scope>NUCLEOTIDE SEQUENCE [LARGE SCALE GENOMIC DNA]</scope>
</reference>
<dbReference type="OrthoDB" id="1098119at2759"/>
<feature type="region of interest" description="Disordered" evidence="1">
    <location>
        <begin position="1"/>
        <end position="28"/>
    </location>
</feature>
<protein>
    <submittedName>
        <fullName evidence="2">Uncharacterized protein</fullName>
    </submittedName>
</protein>
<organism evidence="2 3">
    <name type="scientific">Blyttiomyces helicus</name>
    <dbReference type="NCBI Taxonomy" id="388810"/>
    <lineage>
        <taxon>Eukaryota</taxon>
        <taxon>Fungi</taxon>
        <taxon>Fungi incertae sedis</taxon>
        <taxon>Chytridiomycota</taxon>
        <taxon>Chytridiomycota incertae sedis</taxon>
        <taxon>Chytridiomycetes</taxon>
        <taxon>Chytridiomycetes incertae sedis</taxon>
        <taxon>Blyttiomyces</taxon>
    </lineage>
</organism>
<feature type="region of interest" description="Disordered" evidence="1">
    <location>
        <begin position="74"/>
        <end position="100"/>
    </location>
</feature>
<proteinExistence type="predicted"/>
<keyword evidence="3" id="KW-1185">Reference proteome</keyword>
<gene>
    <name evidence="2" type="ORF">BDK51DRAFT_18438</name>
</gene>
<feature type="non-terminal residue" evidence="2">
    <location>
        <position position="1"/>
    </location>
</feature>
<evidence type="ECO:0000313" key="2">
    <source>
        <dbReference type="EMBL" id="RKO92746.1"/>
    </source>
</evidence>
<dbReference type="EMBL" id="KZ994511">
    <property type="protein sequence ID" value="RKO92746.1"/>
    <property type="molecule type" value="Genomic_DNA"/>
</dbReference>
<dbReference type="PANTHER" id="PTHR45125">
    <property type="entry name" value="F21J9.4-RELATED"/>
    <property type="match status" value="1"/>
</dbReference>
<name>A0A4P9WPK8_9FUNG</name>
<dbReference type="AlphaFoldDB" id="A0A4P9WPK8"/>
<sequence length="100" mass="11023">PPPPPPLPPAAAASEKENKAVRGPSYTTSDDEVLCHCWLDIPQDSIRGNDQKSETFWARVTEVYTAEGEKRLEQNAGSLMNPLAQDQQDRDPLLHLGEAD</sequence>